<name>A0A3M8XEN9_9ACTN</name>
<reference evidence="1 2" key="1">
    <citation type="submission" date="2018-11" db="EMBL/GenBank/DDBJ databases">
        <title>The Potential of Streptomyces as Biocontrol Agents against the Tomato grey mould, Botrytis cinerea (Gray mold) Frontiers in Microbiology.</title>
        <authorList>
            <person name="Li D."/>
        </authorList>
    </citation>
    <scope>NUCLEOTIDE SEQUENCE [LARGE SCALE GENOMIC DNA]</scope>
    <source>
        <strain evidence="1 2">NEAU-LD23</strain>
    </source>
</reference>
<dbReference type="RefSeq" id="WP_123097992.1">
    <property type="nucleotide sequence ID" value="NZ_RIBZ01000004.1"/>
</dbReference>
<accession>A0A3M8XEN9</accession>
<proteinExistence type="predicted"/>
<keyword evidence="2" id="KW-1185">Reference proteome</keyword>
<dbReference type="Proteomes" id="UP000275401">
    <property type="component" value="Unassembled WGS sequence"/>
</dbReference>
<comment type="caution">
    <text evidence="1">The sequence shown here is derived from an EMBL/GenBank/DDBJ whole genome shotgun (WGS) entry which is preliminary data.</text>
</comment>
<organism evidence="1 2">
    <name type="scientific">Streptomyces botrytidirepellens</name>
    <dbReference type="NCBI Taxonomy" id="2486417"/>
    <lineage>
        <taxon>Bacteria</taxon>
        <taxon>Bacillati</taxon>
        <taxon>Actinomycetota</taxon>
        <taxon>Actinomycetes</taxon>
        <taxon>Kitasatosporales</taxon>
        <taxon>Streptomycetaceae</taxon>
        <taxon>Streptomyces</taxon>
    </lineage>
</organism>
<dbReference type="EMBL" id="RIBZ01000004">
    <property type="protein sequence ID" value="RNG39431.1"/>
    <property type="molecule type" value="Genomic_DNA"/>
</dbReference>
<sequence length="103" mass="10801">MDGASLLWLPVPWAKDTARSVPLCPRGRASSPLAVVGRPCGSTVRYSSRYASTPYRTAPASNPLERRSAATLRGVASVYSRLTDTSSPRPWAAGAAAAVRGVS</sequence>
<protein>
    <submittedName>
        <fullName evidence="1">Uncharacterized protein</fullName>
    </submittedName>
</protein>
<dbReference type="AlphaFoldDB" id="A0A3M8XEN9"/>
<evidence type="ECO:0000313" key="1">
    <source>
        <dbReference type="EMBL" id="RNG39431.1"/>
    </source>
</evidence>
<gene>
    <name evidence="1" type="ORF">EEJ42_00110</name>
</gene>
<evidence type="ECO:0000313" key="2">
    <source>
        <dbReference type="Proteomes" id="UP000275401"/>
    </source>
</evidence>